<dbReference type="EMBL" id="MPRL01000101">
    <property type="protein sequence ID" value="OOZ38331.1"/>
    <property type="molecule type" value="Genomic_DNA"/>
</dbReference>
<evidence type="ECO:0000256" key="6">
    <source>
        <dbReference type="ARBA" id="ARBA00022967"/>
    </source>
</evidence>
<feature type="transmembrane region" description="Helical" evidence="10">
    <location>
        <begin position="45"/>
        <end position="64"/>
    </location>
</feature>
<keyword evidence="7 10" id="KW-0249">Electron transport</keyword>
<keyword evidence="1 10" id="KW-0813">Transport</keyword>
<keyword evidence="6 10" id="KW-1278">Translocase</keyword>
<keyword evidence="9 10" id="KW-0472">Membrane</keyword>
<feature type="modified residue" description="FMN phosphoryl threonine" evidence="10">
    <location>
        <position position="180"/>
    </location>
</feature>
<evidence type="ECO:0000256" key="10">
    <source>
        <dbReference type="HAMAP-Rule" id="MF_00462"/>
    </source>
</evidence>
<feature type="transmembrane region" description="Helical" evidence="10">
    <location>
        <begin position="211"/>
        <end position="228"/>
    </location>
</feature>
<gene>
    <name evidence="10" type="primary">rnfD</name>
    <name evidence="11" type="ORF">BOW53_15915</name>
</gene>
<dbReference type="RefSeq" id="WP_078485072.1">
    <property type="nucleotide sequence ID" value="NZ_MPRL01000101.1"/>
</dbReference>
<comment type="cofactor">
    <cofactor evidence="10">
        <name>FMN</name>
        <dbReference type="ChEBI" id="CHEBI:58210"/>
    </cofactor>
</comment>
<keyword evidence="2 10" id="KW-0597">Phosphoprotein</keyword>
<dbReference type="HAMAP" id="MF_00462">
    <property type="entry name" value="RsxD_RnfD"/>
    <property type="match status" value="1"/>
</dbReference>
<dbReference type="PANTHER" id="PTHR30578">
    <property type="entry name" value="ELECTRON TRANSPORT COMPLEX PROTEIN RNFD"/>
    <property type="match status" value="1"/>
</dbReference>
<dbReference type="NCBIfam" id="TIGR01946">
    <property type="entry name" value="rnfD"/>
    <property type="match status" value="1"/>
</dbReference>
<keyword evidence="4 10" id="KW-0288">FMN</keyword>
<comment type="function">
    <text evidence="10">Part of a membrane-bound complex that couples electron transfer with translocation of ions across the membrane.</text>
</comment>
<evidence type="ECO:0000256" key="2">
    <source>
        <dbReference type="ARBA" id="ARBA00022553"/>
    </source>
</evidence>
<comment type="subcellular location">
    <subcellularLocation>
        <location evidence="10">Cell inner membrane</location>
        <topology evidence="10">Multi-pass membrane protein</topology>
    </subcellularLocation>
</comment>
<feature type="transmembrane region" description="Helical" evidence="10">
    <location>
        <begin position="291"/>
        <end position="310"/>
    </location>
</feature>
<keyword evidence="10" id="KW-1003">Cell membrane</keyword>
<feature type="transmembrane region" description="Helical" evidence="10">
    <location>
        <begin position="259"/>
        <end position="279"/>
    </location>
</feature>
<accession>A0A1T2KZT6</accession>
<dbReference type="Proteomes" id="UP000191110">
    <property type="component" value="Unassembled WGS sequence"/>
</dbReference>
<dbReference type="EC" id="7.-.-.-" evidence="10"/>
<evidence type="ECO:0000256" key="4">
    <source>
        <dbReference type="ARBA" id="ARBA00022643"/>
    </source>
</evidence>
<dbReference type="PANTHER" id="PTHR30578:SF0">
    <property type="entry name" value="ION-TRANSLOCATING OXIDOREDUCTASE COMPLEX SUBUNIT D"/>
    <property type="match status" value="1"/>
</dbReference>
<evidence type="ECO:0000256" key="7">
    <source>
        <dbReference type="ARBA" id="ARBA00022982"/>
    </source>
</evidence>
<evidence type="ECO:0000256" key="3">
    <source>
        <dbReference type="ARBA" id="ARBA00022630"/>
    </source>
</evidence>
<evidence type="ECO:0000313" key="11">
    <source>
        <dbReference type="EMBL" id="OOZ38331.1"/>
    </source>
</evidence>
<comment type="similarity">
    <text evidence="10">Belongs to the NqrB/RnfD family.</text>
</comment>
<feature type="transmembrane region" description="Helical" evidence="10">
    <location>
        <begin position="71"/>
        <end position="89"/>
    </location>
</feature>
<feature type="transmembrane region" description="Helical" evidence="10">
    <location>
        <begin position="235"/>
        <end position="253"/>
    </location>
</feature>
<comment type="subunit">
    <text evidence="10">The complex is composed of six subunits: RnfA, RnfB, RnfC, RnfD, RnfE and RnfG.</text>
</comment>
<evidence type="ECO:0000256" key="1">
    <source>
        <dbReference type="ARBA" id="ARBA00022448"/>
    </source>
</evidence>
<sequence length="344" mass="36437">MKFATASSPHTPSTGELNALMRQVIYALLPAIATAWWFFGWGVLINIAVASIFALGAEAAILLLRNRPLAPALSDCSALLTAILLGLALPALAPWWLAAVGALFAIVFAKQLYGGLGFNPFNPAMVGYVVLLISFPLEMTSWPAPQELATVSLSLVETLSYSFGGTLPATLGLDALTTATPLDAIKTGVGLEQSVAAISQSPLFGEFGGKGWEWLAAAYLLGGLWLLYKRIISWHIPAGLLGALALIATLFWLGDASRYASPLFHLFSGAAIIGAFFIATDPISAATTLRGRLLFGIGIGLITYIIRTWGGYPDGIAFAVLLMNMAAPTLDYYTRPRVFGQGGR</sequence>
<evidence type="ECO:0000256" key="5">
    <source>
        <dbReference type="ARBA" id="ARBA00022692"/>
    </source>
</evidence>
<dbReference type="GO" id="GO:0022900">
    <property type="term" value="P:electron transport chain"/>
    <property type="evidence" value="ECO:0007669"/>
    <property type="project" value="UniProtKB-UniRule"/>
</dbReference>
<organism evidence="11 12">
    <name type="scientific">Solemya pervernicosa gill symbiont</name>
    <dbReference type="NCBI Taxonomy" id="642797"/>
    <lineage>
        <taxon>Bacteria</taxon>
        <taxon>Pseudomonadati</taxon>
        <taxon>Pseudomonadota</taxon>
        <taxon>Gammaproteobacteria</taxon>
        <taxon>sulfur-oxidizing symbionts</taxon>
    </lineage>
</organism>
<keyword evidence="12" id="KW-1185">Reference proteome</keyword>
<feature type="transmembrane region" description="Helical" evidence="10">
    <location>
        <begin position="316"/>
        <end position="334"/>
    </location>
</feature>
<protein>
    <recommendedName>
        <fullName evidence="10">Ion-translocating oxidoreductase complex subunit D</fullName>
        <ecNumber evidence="10">7.-.-.-</ecNumber>
    </recommendedName>
    <alternativeName>
        <fullName evidence="10">Rnf electron transport complex subunit D</fullName>
    </alternativeName>
</protein>
<name>A0A1T2KZT6_9GAMM</name>
<dbReference type="GO" id="GO:0055085">
    <property type="term" value="P:transmembrane transport"/>
    <property type="evidence" value="ECO:0007669"/>
    <property type="project" value="InterPro"/>
</dbReference>
<proteinExistence type="inferred from homology"/>
<dbReference type="OrthoDB" id="9776359at2"/>
<evidence type="ECO:0000256" key="9">
    <source>
        <dbReference type="ARBA" id="ARBA00023136"/>
    </source>
</evidence>
<dbReference type="NCBIfam" id="NF002011">
    <property type="entry name" value="PRK00816.1"/>
    <property type="match status" value="1"/>
</dbReference>
<keyword evidence="3 10" id="KW-0285">Flavoprotein</keyword>
<feature type="transmembrane region" description="Helical" evidence="10">
    <location>
        <begin position="20"/>
        <end position="39"/>
    </location>
</feature>
<keyword evidence="10" id="KW-0997">Cell inner membrane</keyword>
<keyword evidence="5 10" id="KW-0812">Transmembrane</keyword>
<dbReference type="InterPro" id="IPR004338">
    <property type="entry name" value="NqrB/RnfD"/>
</dbReference>
<comment type="caution">
    <text evidence="11">The sequence shown here is derived from an EMBL/GenBank/DDBJ whole genome shotgun (WGS) entry which is preliminary data.</text>
</comment>
<dbReference type="AlphaFoldDB" id="A0A1T2KZT6"/>
<evidence type="ECO:0000313" key="12">
    <source>
        <dbReference type="Proteomes" id="UP000191110"/>
    </source>
</evidence>
<reference evidence="11 12" key="1">
    <citation type="submission" date="2016-11" db="EMBL/GenBank/DDBJ databases">
        <title>Mixed transmission modes and dynamic genome evolution in an obligate animal-bacterial symbiosis.</title>
        <authorList>
            <person name="Russell S.L."/>
            <person name="Corbett-Detig R.B."/>
            <person name="Cavanaugh C.M."/>
        </authorList>
    </citation>
    <scope>NUCLEOTIDE SEQUENCE [LARGE SCALE GENOMIC DNA]</scope>
    <source>
        <strain evidence="11">Sveles-Q1</strain>
    </source>
</reference>
<keyword evidence="8 10" id="KW-1133">Transmembrane helix</keyword>
<dbReference type="Pfam" id="PF03116">
    <property type="entry name" value="NQR2_RnfD_RnfE"/>
    <property type="match status" value="1"/>
</dbReference>
<evidence type="ECO:0000256" key="8">
    <source>
        <dbReference type="ARBA" id="ARBA00022989"/>
    </source>
</evidence>
<dbReference type="GO" id="GO:0005886">
    <property type="term" value="C:plasma membrane"/>
    <property type="evidence" value="ECO:0007669"/>
    <property type="project" value="UniProtKB-SubCell"/>
</dbReference>
<dbReference type="InterPro" id="IPR011303">
    <property type="entry name" value="RnfD_bac"/>
</dbReference>